<organism evidence="1 2">
    <name type="scientific">Alternaria alternata</name>
    <name type="common">Alternaria rot fungus</name>
    <name type="synonym">Torula alternata</name>
    <dbReference type="NCBI Taxonomy" id="5599"/>
    <lineage>
        <taxon>Eukaryota</taxon>
        <taxon>Fungi</taxon>
        <taxon>Dikarya</taxon>
        <taxon>Ascomycota</taxon>
        <taxon>Pezizomycotina</taxon>
        <taxon>Dothideomycetes</taxon>
        <taxon>Pleosporomycetidae</taxon>
        <taxon>Pleosporales</taxon>
        <taxon>Pleosporineae</taxon>
        <taxon>Pleosporaceae</taxon>
        <taxon>Alternaria</taxon>
        <taxon>Alternaria sect. Alternaria</taxon>
        <taxon>Alternaria alternata complex</taxon>
    </lineage>
</organism>
<reference evidence="2" key="1">
    <citation type="journal article" date="2019" name="bioRxiv">
        <title>Genomics, evolutionary history and diagnostics of the Alternaria alternata species group including apple and Asian pear pathotypes.</title>
        <authorList>
            <person name="Armitage A.D."/>
            <person name="Cockerton H.M."/>
            <person name="Sreenivasaprasad S."/>
            <person name="Woodhall J.W."/>
            <person name="Lane C.R."/>
            <person name="Harrison R.J."/>
            <person name="Clarkson J.P."/>
        </authorList>
    </citation>
    <scope>NUCLEOTIDE SEQUENCE [LARGE SCALE GENOMIC DNA]</scope>
    <source>
        <strain evidence="2">FERA 1177</strain>
    </source>
</reference>
<proteinExistence type="predicted"/>
<gene>
    <name evidence="1" type="ORF">AA0117_g11906</name>
</gene>
<evidence type="ECO:0000313" key="2">
    <source>
        <dbReference type="Proteomes" id="UP000291422"/>
    </source>
</evidence>
<name>A0A4Q4N0Q8_ALTAL</name>
<dbReference type="AlphaFoldDB" id="A0A4Q4N0Q8"/>
<evidence type="ECO:0000313" key="1">
    <source>
        <dbReference type="EMBL" id="RYN66153.1"/>
    </source>
</evidence>
<comment type="caution">
    <text evidence="1">The sequence shown here is derived from an EMBL/GenBank/DDBJ whole genome shotgun (WGS) entry which is preliminary data.</text>
</comment>
<protein>
    <submittedName>
        <fullName evidence="1">Uncharacterized protein</fullName>
    </submittedName>
</protein>
<dbReference type="Proteomes" id="UP000291422">
    <property type="component" value="Unassembled WGS sequence"/>
</dbReference>
<accession>A0A4Q4N0Q8</accession>
<sequence length="44" mass="4671">MGAVNIDRKEPAILAHLAGQVPKSCLPQVAPAIMYIGLEHEACD</sequence>
<dbReference type="EMBL" id="PDXD01000060">
    <property type="protein sequence ID" value="RYN66153.1"/>
    <property type="molecule type" value="Genomic_DNA"/>
</dbReference>